<comment type="catalytic activity">
    <reaction evidence="6">
        <text>an S-substituted L-cysteinylglycine + H2O = an S-substituted L-cysteine + glycine</text>
        <dbReference type="Rhea" id="RHEA:60444"/>
        <dbReference type="ChEBI" id="CHEBI:15377"/>
        <dbReference type="ChEBI" id="CHEBI:57305"/>
        <dbReference type="ChEBI" id="CHEBI:58717"/>
        <dbReference type="ChEBI" id="CHEBI:143103"/>
        <dbReference type="EC" id="3.4.13.23"/>
    </reaction>
    <physiologicalReaction direction="left-to-right" evidence="6">
        <dbReference type="Rhea" id="RHEA:60445"/>
    </physiologicalReaction>
</comment>
<name>A0A0A9W468_LYGHE</name>
<evidence type="ECO:0000256" key="14">
    <source>
        <dbReference type="ARBA" id="ARBA00049107"/>
    </source>
</evidence>
<accession>A0A0A9W468</accession>
<comment type="catalytic activity">
    <reaction evidence="13">
        <text>S-benzyl-L-cysteinylglycine + H2O = S-benzyl-L-cysteine + glycine</text>
        <dbReference type="Rhea" id="RHEA:62568"/>
        <dbReference type="ChEBI" id="CHEBI:15377"/>
        <dbReference type="ChEBI" id="CHEBI:57305"/>
        <dbReference type="ChEBI" id="CHEBI:145802"/>
        <dbReference type="ChEBI" id="CHEBI:145803"/>
    </reaction>
    <physiologicalReaction direction="left-to-right" evidence="13">
        <dbReference type="Rhea" id="RHEA:62569"/>
    </physiologicalReaction>
</comment>
<evidence type="ECO:0000256" key="7">
    <source>
        <dbReference type="ARBA" id="ARBA00023625"/>
    </source>
</evidence>
<evidence type="ECO:0000256" key="5">
    <source>
        <dbReference type="ARBA" id="ARBA00022801"/>
    </source>
</evidence>
<dbReference type="AlphaFoldDB" id="A0A0A9W468"/>
<keyword evidence="5" id="KW-0378">Hydrolase</keyword>
<dbReference type="Gene3D" id="3.40.220.10">
    <property type="entry name" value="Leucine Aminopeptidase, subunit E, domain 1"/>
    <property type="match status" value="1"/>
</dbReference>
<dbReference type="Gene3D" id="3.40.630.10">
    <property type="entry name" value="Zn peptidases"/>
    <property type="match status" value="1"/>
</dbReference>
<dbReference type="PANTHER" id="PTHR11963">
    <property type="entry name" value="LEUCINE AMINOPEPTIDASE-RELATED"/>
    <property type="match status" value="1"/>
</dbReference>
<evidence type="ECO:0000256" key="4">
    <source>
        <dbReference type="ARBA" id="ARBA00022670"/>
    </source>
</evidence>
<dbReference type="PRINTS" id="PR00481">
    <property type="entry name" value="LAMNOPPTDASE"/>
</dbReference>
<evidence type="ECO:0000259" key="15">
    <source>
        <dbReference type="Pfam" id="PF00883"/>
    </source>
</evidence>
<feature type="domain" description="Cytosol aminopeptidase" evidence="15">
    <location>
        <begin position="204"/>
        <end position="515"/>
    </location>
</feature>
<dbReference type="GO" id="GO:0070006">
    <property type="term" value="F:metalloaminopeptidase activity"/>
    <property type="evidence" value="ECO:0007669"/>
    <property type="project" value="InterPro"/>
</dbReference>
<evidence type="ECO:0000256" key="13">
    <source>
        <dbReference type="ARBA" id="ARBA00047881"/>
    </source>
</evidence>
<evidence type="ECO:0000313" key="18">
    <source>
        <dbReference type="EMBL" id="JAG61906.1"/>
    </source>
</evidence>
<evidence type="ECO:0000256" key="2">
    <source>
        <dbReference type="ARBA" id="ARBA00014190"/>
    </source>
</evidence>
<dbReference type="InterPro" id="IPR000819">
    <property type="entry name" value="Peptidase_M17_C"/>
</dbReference>
<comment type="catalytic activity">
    <reaction evidence="14">
        <text>L-cysteinylglycine + H2O = L-cysteine + glycine</text>
        <dbReference type="Rhea" id="RHEA:28783"/>
        <dbReference type="ChEBI" id="CHEBI:15377"/>
        <dbReference type="ChEBI" id="CHEBI:35235"/>
        <dbReference type="ChEBI" id="CHEBI:57305"/>
        <dbReference type="ChEBI" id="CHEBI:61694"/>
    </reaction>
    <physiologicalReaction direction="left-to-right" evidence="14">
        <dbReference type="Rhea" id="RHEA:28784"/>
    </physiologicalReaction>
</comment>
<dbReference type="CDD" id="cd00433">
    <property type="entry name" value="Peptidase_M17"/>
    <property type="match status" value="1"/>
</dbReference>
<dbReference type="InterPro" id="IPR008283">
    <property type="entry name" value="Peptidase_M17_N"/>
</dbReference>
<evidence type="ECO:0000256" key="12">
    <source>
        <dbReference type="ARBA" id="ARBA00045966"/>
    </source>
</evidence>
<dbReference type="EC" id="3.4.13.23" evidence="7"/>
<dbReference type="EMBL" id="GBRD01003915">
    <property type="protein sequence ID" value="JAG61906.1"/>
    <property type="molecule type" value="Transcribed_RNA"/>
</dbReference>
<organism evidence="17">
    <name type="scientific">Lygus hesperus</name>
    <name type="common">Western plant bug</name>
    <dbReference type="NCBI Taxonomy" id="30085"/>
    <lineage>
        <taxon>Eukaryota</taxon>
        <taxon>Metazoa</taxon>
        <taxon>Ecdysozoa</taxon>
        <taxon>Arthropoda</taxon>
        <taxon>Hexapoda</taxon>
        <taxon>Insecta</taxon>
        <taxon>Pterygota</taxon>
        <taxon>Neoptera</taxon>
        <taxon>Paraneoptera</taxon>
        <taxon>Hemiptera</taxon>
        <taxon>Heteroptera</taxon>
        <taxon>Panheteroptera</taxon>
        <taxon>Cimicomorpha</taxon>
        <taxon>Miridae</taxon>
        <taxon>Mirini</taxon>
        <taxon>Lygus</taxon>
    </lineage>
</organism>
<dbReference type="GO" id="GO:0005737">
    <property type="term" value="C:cytoplasm"/>
    <property type="evidence" value="ECO:0007669"/>
    <property type="project" value="InterPro"/>
</dbReference>
<dbReference type="SUPFAM" id="SSF53187">
    <property type="entry name" value="Zn-dependent exopeptidases"/>
    <property type="match status" value="1"/>
</dbReference>
<reference evidence="17" key="2">
    <citation type="submission" date="2014-07" db="EMBL/GenBank/DDBJ databases">
        <authorList>
            <person name="Hull J."/>
        </authorList>
    </citation>
    <scope>NUCLEOTIDE SEQUENCE</scope>
</reference>
<evidence type="ECO:0000256" key="10">
    <source>
        <dbReference type="ARBA" id="ARBA00030997"/>
    </source>
</evidence>
<feature type="domain" description="Peptidase M17 leucyl aminopeptidase N-terminal" evidence="16">
    <location>
        <begin position="56"/>
        <end position="173"/>
    </location>
</feature>
<dbReference type="PANTHER" id="PTHR11963:SF16">
    <property type="entry name" value="CYTOSOL AMINOPEPTIDASE"/>
    <property type="match status" value="1"/>
</dbReference>
<dbReference type="GO" id="GO:0030145">
    <property type="term" value="F:manganese ion binding"/>
    <property type="evidence" value="ECO:0007669"/>
    <property type="project" value="InterPro"/>
</dbReference>
<dbReference type="GO" id="GO:0006508">
    <property type="term" value="P:proteolysis"/>
    <property type="evidence" value="ECO:0007669"/>
    <property type="project" value="UniProtKB-KW"/>
</dbReference>
<dbReference type="Pfam" id="PF00883">
    <property type="entry name" value="Peptidase_M17"/>
    <property type="match status" value="1"/>
</dbReference>
<evidence type="ECO:0000256" key="8">
    <source>
        <dbReference type="ARBA" id="ARBA00029605"/>
    </source>
</evidence>
<gene>
    <name evidence="17" type="primary">LAP3_0</name>
    <name evidence="17" type="ORF">CM83_25744</name>
</gene>
<comment type="function">
    <text evidence="12">Cytosolic metallopeptidase that catalyzes the removal of unsubstituted N-terminal hydrophobic amino acids from various peptides. The presence of Zn(2+) ions is essential for the peptidase activity, and the association with other cofactors can modulate the substrate spectificity of the enzyme. For instance, in the presence of Mn(2+), it displays a specific Cys-Gly hydrolyzing activity of Cys-Gly-S-conjugates. Involved in the metabolism of glutathione and in the degradation of glutathione S-conjugates, which may play a role in the control of the cell redox status.</text>
</comment>
<evidence type="ECO:0000313" key="17">
    <source>
        <dbReference type="EMBL" id="JAF99634.1"/>
    </source>
</evidence>
<dbReference type="SUPFAM" id="SSF52949">
    <property type="entry name" value="Macro domain-like"/>
    <property type="match status" value="1"/>
</dbReference>
<dbReference type="InterPro" id="IPR043472">
    <property type="entry name" value="Macro_dom-like"/>
</dbReference>
<comment type="similarity">
    <text evidence="1">Belongs to the peptidase M17 family.</text>
</comment>
<dbReference type="InterPro" id="IPR011356">
    <property type="entry name" value="Leucine_aapep/pepB"/>
</dbReference>
<keyword evidence="3 17" id="KW-0031">Aminopeptidase</keyword>
<protein>
    <recommendedName>
        <fullName evidence="2">Cytosol aminopeptidase</fullName>
        <ecNumber evidence="7">3.4.13.23</ecNumber>
    </recommendedName>
    <alternativeName>
        <fullName evidence="10">Cysteinylglycine-S-conjugate dipeptidase</fullName>
    </alternativeName>
    <alternativeName>
        <fullName evidence="11">Leucine aminopeptidase 3</fullName>
    </alternativeName>
    <alternativeName>
        <fullName evidence="9">Proline aminopeptidase</fullName>
    </alternativeName>
    <alternativeName>
        <fullName evidence="8">Prolyl aminopeptidase</fullName>
    </alternativeName>
</protein>
<evidence type="ECO:0000256" key="11">
    <source>
        <dbReference type="ARBA" id="ARBA00031564"/>
    </source>
</evidence>
<sequence length="532" mass="57670">MRMFNFGNARSPLILHHFVHKFKSVRTYADLIDACSVRANKKGLVIGAYEGCLDGDYKLTAAGSKFDSIVGGRVSELLKGSNLRLGGAKLVTNLGEDYYAVAVAGLGPEAVSYNETECLEECKENIRIAAGVGARILQDQGIVEIDVEGFNNSEAAAEGSALAVWRYQEMKNKFNRKTQSTVELYDDDDTESWSRGLVKAEAQNLARLLEECPANIMTPSQFVKTAIEVLCPCGIHVEGRDMKWLHEKGLCAFLSMARGSYESPLLLELNYCGGSQEDRPVILVGKGVTFDSGGLCLKNCDEMAEFRADMAGGAVIVGVMKALASLGIPLNVTGLIPLCENMPGGMAPKPGDVVYALNGNSIKIENTDKEGQVMMADVLHYAKNYKPCLVSTLATISRATRTGLGSSASGVFCTSEVVWREILRAGAATGDRVWRLPLWRHFQKKITGYQDVDISNVGLGRGGDPCSAAAFFLEFSPDCDFLHLDITGSGMCHSEIGVPYLREGLMTGRPTRTVVEFLYQMACPLDRNAECG</sequence>
<evidence type="ECO:0000256" key="3">
    <source>
        <dbReference type="ARBA" id="ARBA00022438"/>
    </source>
</evidence>
<evidence type="ECO:0000259" key="16">
    <source>
        <dbReference type="Pfam" id="PF02789"/>
    </source>
</evidence>
<dbReference type="Pfam" id="PF02789">
    <property type="entry name" value="Peptidase_M17_N"/>
    <property type="match status" value="1"/>
</dbReference>
<evidence type="ECO:0000256" key="9">
    <source>
        <dbReference type="ARBA" id="ARBA00030930"/>
    </source>
</evidence>
<evidence type="ECO:0000256" key="6">
    <source>
        <dbReference type="ARBA" id="ARBA00023511"/>
    </source>
</evidence>
<reference evidence="18" key="3">
    <citation type="submission" date="2014-09" db="EMBL/GenBank/DDBJ databases">
        <authorList>
            <person name="Magalhaes I.L.F."/>
            <person name="Oliveira U."/>
            <person name="Santos F.R."/>
            <person name="Vidigal T.H.D.A."/>
            <person name="Brescovit A.D."/>
            <person name="Santos A.J."/>
        </authorList>
    </citation>
    <scope>NUCLEOTIDE SEQUENCE</scope>
</reference>
<proteinExistence type="inferred from homology"/>
<reference evidence="17" key="1">
    <citation type="journal article" date="2014" name="PLoS ONE">
        <title>Transcriptome-Based Identification of ABC Transporters in the Western Tarnished Plant Bug Lygus hesperus.</title>
        <authorList>
            <person name="Hull J.J."/>
            <person name="Chaney K."/>
            <person name="Geib S.M."/>
            <person name="Fabrick J.A."/>
            <person name="Brent C.S."/>
            <person name="Walsh D."/>
            <person name="Lavine L.C."/>
        </authorList>
    </citation>
    <scope>NUCLEOTIDE SEQUENCE</scope>
</reference>
<evidence type="ECO:0000256" key="1">
    <source>
        <dbReference type="ARBA" id="ARBA00009528"/>
    </source>
</evidence>
<keyword evidence="4" id="KW-0645">Protease</keyword>
<dbReference type="EMBL" id="GBHO01043969">
    <property type="protein sequence ID" value="JAF99634.1"/>
    <property type="molecule type" value="Transcribed_RNA"/>
</dbReference>